<name>A0A383F2P2_9ZZZZ</name>
<dbReference type="PANTHER" id="PTHR21248:SF22">
    <property type="entry name" value="PHOSPHOLIPASE D"/>
    <property type="match status" value="1"/>
</dbReference>
<accession>A0A383F2P2</accession>
<proteinExistence type="predicted"/>
<gene>
    <name evidence="2" type="ORF">METZ01_LOCUS515502</name>
</gene>
<reference evidence="2" key="1">
    <citation type="submission" date="2018-05" db="EMBL/GenBank/DDBJ databases">
        <authorList>
            <person name="Lanie J.A."/>
            <person name="Ng W.-L."/>
            <person name="Kazmierczak K.M."/>
            <person name="Andrzejewski T.M."/>
            <person name="Davidsen T.M."/>
            <person name="Wayne K.J."/>
            <person name="Tettelin H."/>
            <person name="Glass J.I."/>
            <person name="Rusch D."/>
            <person name="Podicherti R."/>
            <person name="Tsui H.-C.T."/>
            <person name="Winkler M.E."/>
        </authorList>
    </citation>
    <scope>NUCLEOTIDE SEQUENCE</scope>
</reference>
<protein>
    <recommendedName>
        <fullName evidence="1">Phospholipase D-like domain-containing protein</fullName>
    </recommendedName>
</protein>
<dbReference type="PANTHER" id="PTHR21248">
    <property type="entry name" value="CARDIOLIPIN SYNTHASE"/>
    <property type="match status" value="1"/>
</dbReference>
<sequence length="199" mass="22320">MARASSLRPLWDRAAEWKCRLDMIQTARRFLYASTYYVEWDDYGSAFLAALLEAQRRGVAVNLLIDGFGQQLGGVLMSTEMKTTLAAQLELLRETGATVTVYRPFRLSQRRLGGGQHVKIQVSEEGEALFGSSNITRSSFAGWNEYSVALRGPVTRVLLESYRQLGGTVVDNHLMMLETAGDTTADLDLDYWFCNPNLH</sequence>
<dbReference type="Pfam" id="PF13091">
    <property type="entry name" value="PLDc_2"/>
    <property type="match status" value="1"/>
</dbReference>
<dbReference type="GO" id="GO:0006793">
    <property type="term" value="P:phosphorus metabolic process"/>
    <property type="evidence" value="ECO:0007669"/>
    <property type="project" value="UniProtKB-ARBA"/>
</dbReference>
<feature type="non-terminal residue" evidence="2">
    <location>
        <position position="199"/>
    </location>
</feature>
<dbReference type="SUPFAM" id="SSF56024">
    <property type="entry name" value="Phospholipase D/nuclease"/>
    <property type="match status" value="1"/>
</dbReference>
<evidence type="ECO:0000313" key="2">
    <source>
        <dbReference type="EMBL" id="SVE62648.1"/>
    </source>
</evidence>
<dbReference type="AlphaFoldDB" id="A0A383F2P2"/>
<dbReference type="EMBL" id="UINC01230499">
    <property type="protein sequence ID" value="SVE62648.1"/>
    <property type="molecule type" value="Genomic_DNA"/>
</dbReference>
<evidence type="ECO:0000259" key="1">
    <source>
        <dbReference type="Pfam" id="PF13091"/>
    </source>
</evidence>
<feature type="domain" description="Phospholipase D-like" evidence="1">
    <location>
        <begin position="22"/>
        <end position="153"/>
    </location>
</feature>
<dbReference type="Gene3D" id="3.30.870.10">
    <property type="entry name" value="Endonuclease Chain A"/>
    <property type="match status" value="1"/>
</dbReference>
<organism evidence="2">
    <name type="scientific">marine metagenome</name>
    <dbReference type="NCBI Taxonomy" id="408172"/>
    <lineage>
        <taxon>unclassified sequences</taxon>
        <taxon>metagenomes</taxon>
        <taxon>ecological metagenomes</taxon>
    </lineage>
</organism>
<dbReference type="InterPro" id="IPR025202">
    <property type="entry name" value="PLD-like_dom"/>
</dbReference>